<accession>A0A9W4DZ73</accession>
<dbReference type="EMBL" id="CAJSLV010000103">
    <property type="protein sequence ID" value="CAG6398559.1"/>
    <property type="molecule type" value="Genomic_DNA"/>
</dbReference>
<name>A0A9W4DZ73_9ACTN</name>
<comment type="caution">
    <text evidence="2">The sequence shown here is derived from an EMBL/GenBank/DDBJ whole genome shotgun (WGS) entry which is preliminary data.</text>
</comment>
<protein>
    <submittedName>
        <fullName evidence="2">Uncharacterized protein</fullName>
    </submittedName>
</protein>
<evidence type="ECO:0000256" key="1">
    <source>
        <dbReference type="SAM" id="MobiDB-lite"/>
    </source>
</evidence>
<evidence type="ECO:0000313" key="3">
    <source>
        <dbReference type="Proteomes" id="UP001152519"/>
    </source>
</evidence>
<dbReference type="AlphaFoldDB" id="A0A9W4DZ73"/>
<evidence type="ECO:0000313" key="2">
    <source>
        <dbReference type="EMBL" id="CAG6398559.1"/>
    </source>
</evidence>
<feature type="region of interest" description="Disordered" evidence="1">
    <location>
        <begin position="47"/>
        <end position="66"/>
    </location>
</feature>
<keyword evidence="3" id="KW-1185">Reference proteome</keyword>
<proteinExistence type="predicted"/>
<reference evidence="2" key="1">
    <citation type="submission" date="2021-05" db="EMBL/GenBank/DDBJ databases">
        <authorList>
            <person name="Arsene-Ploetze F."/>
        </authorList>
    </citation>
    <scope>NUCLEOTIDE SEQUENCE</scope>
    <source>
        <strain evidence="2">DSM 42138</strain>
    </source>
</reference>
<gene>
    <name evidence="2" type="ORF">SCOCK_70243</name>
</gene>
<sequence>MVVVHLIPSLALPLVAEPPTAAPRRPVPYWGSTGSRAVLPGLTASVAPAATRGQGVEDAGQGDEVP</sequence>
<dbReference type="Proteomes" id="UP001152519">
    <property type="component" value="Unassembled WGS sequence"/>
</dbReference>
<organism evidence="2 3">
    <name type="scientific">Actinacidiphila cocklensis</name>
    <dbReference type="NCBI Taxonomy" id="887465"/>
    <lineage>
        <taxon>Bacteria</taxon>
        <taxon>Bacillati</taxon>
        <taxon>Actinomycetota</taxon>
        <taxon>Actinomycetes</taxon>
        <taxon>Kitasatosporales</taxon>
        <taxon>Streptomycetaceae</taxon>
        <taxon>Actinacidiphila</taxon>
    </lineage>
</organism>